<evidence type="ECO:0000256" key="3">
    <source>
        <dbReference type="ARBA" id="ARBA00023002"/>
    </source>
</evidence>
<dbReference type="InterPro" id="IPR006108">
    <property type="entry name" value="3HC_DH_C"/>
</dbReference>
<comment type="caution">
    <text evidence="7">The sequence shown here is derived from an EMBL/GenBank/DDBJ whole genome shotgun (WGS) entry which is preliminary data.</text>
</comment>
<dbReference type="PIRSF" id="PIRSF000105">
    <property type="entry name" value="HCDH"/>
    <property type="match status" value="1"/>
</dbReference>
<keyword evidence="3" id="KW-0560">Oxidoreductase</keyword>
<feature type="domain" description="3-hydroxyacyl-CoA dehydrogenase C-terminal" evidence="5">
    <location>
        <begin position="187"/>
        <end position="280"/>
    </location>
</feature>
<name>A0A934NGG0_9BACT</name>
<dbReference type="GO" id="GO:0008691">
    <property type="term" value="F:3-hydroxybutyryl-CoA dehydrogenase activity"/>
    <property type="evidence" value="ECO:0007669"/>
    <property type="project" value="TreeGrafter"/>
</dbReference>
<evidence type="ECO:0000256" key="1">
    <source>
        <dbReference type="ARBA" id="ARBA00005086"/>
    </source>
</evidence>
<dbReference type="InterPro" id="IPR022694">
    <property type="entry name" value="3-OHacyl-CoA_DH"/>
</dbReference>
<dbReference type="InterPro" id="IPR036291">
    <property type="entry name" value="NAD(P)-bd_dom_sf"/>
</dbReference>
<dbReference type="InterPro" id="IPR013328">
    <property type="entry name" value="6PGD_dom2"/>
</dbReference>
<evidence type="ECO:0000259" key="6">
    <source>
        <dbReference type="Pfam" id="PF02737"/>
    </source>
</evidence>
<dbReference type="Gene3D" id="3.40.50.720">
    <property type="entry name" value="NAD(P)-binding Rossmann-like Domain"/>
    <property type="match status" value="1"/>
</dbReference>
<dbReference type="Gene3D" id="1.10.1040.10">
    <property type="entry name" value="N-(1-d-carboxylethyl)-l-norvaline Dehydrogenase, domain 2"/>
    <property type="match status" value="1"/>
</dbReference>
<dbReference type="GO" id="GO:0070403">
    <property type="term" value="F:NAD+ binding"/>
    <property type="evidence" value="ECO:0007669"/>
    <property type="project" value="InterPro"/>
</dbReference>
<dbReference type="SUPFAM" id="SSF51735">
    <property type="entry name" value="NAD(P)-binding Rossmann-fold domains"/>
    <property type="match status" value="1"/>
</dbReference>
<dbReference type="InterPro" id="IPR006176">
    <property type="entry name" value="3-OHacyl-CoA_DH_NAD-bd"/>
</dbReference>
<reference evidence="7 8" key="1">
    <citation type="submission" date="2020-10" db="EMBL/GenBank/DDBJ databases">
        <title>Ca. Dormibacterota MAGs.</title>
        <authorList>
            <person name="Montgomery K."/>
        </authorList>
    </citation>
    <scope>NUCLEOTIDE SEQUENCE [LARGE SCALE GENOMIC DNA]</scope>
    <source>
        <strain evidence="7">Mitchell_Peninsula_5</strain>
    </source>
</reference>
<accession>A0A934NGG0</accession>
<protein>
    <submittedName>
        <fullName evidence="7">3-hydroxyacyl-CoA dehydrogenase family protein</fullName>
    </submittedName>
</protein>
<dbReference type="Pfam" id="PF02737">
    <property type="entry name" value="3HCDH_N"/>
    <property type="match status" value="1"/>
</dbReference>
<evidence type="ECO:0000259" key="5">
    <source>
        <dbReference type="Pfam" id="PF00725"/>
    </source>
</evidence>
<dbReference type="PANTHER" id="PTHR48075">
    <property type="entry name" value="3-HYDROXYACYL-COA DEHYDROGENASE FAMILY PROTEIN"/>
    <property type="match status" value="1"/>
</dbReference>
<evidence type="ECO:0000313" key="8">
    <source>
        <dbReference type="Proteomes" id="UP000614410"/>
    </source>
</evidence>
<dbReference type="Pfam" id="PF00725">
    <property type="entry name" value="3HCDH"/>
    <property type="match status" value="1"/>
</dbReference>
<dbReference type="AlphaFoldDB" id="A0A934NGG0"/>
<comment type="similarity">
    <text evidence="2">Belongs to the 3-hydroxyacyl-CoA dehydrogenase family.</text>
</comment>
<comment type="pathway">
    <text evidence="1">Lipid metabolism; butanoate metabolism.</text>
</comment>
<dbReference type="GO" id="GO:0006635">
    <property type="term" value="P:fatty acid beta-oxidation"/>
    <property type="evidence" value="ECO:0007669"/>
    <property type="project" value="TreeGrafter"/>
</dbReference>
<feature type="domain" description="3-hydroxyacyl-CoA dehydrogenase NAD binding" evidence="6">
    <location>
        <begin position="5"/>
        <end position="183"/>
    </location>
</feature>
<organism evidence="7 8">
    <name type="scientific">Candidatus Amunia macphersoniae</name>
    <dbReference type="NCBI Taxonomy" id="3127014"/>
    <lineage>
        <taxon>Bacteria</taxon>
        <taxon>Bacillati</taxon>
        <taxon>Candidatus Dormiibacterota</taxon>
        <taxon>Candidatus Dormibacteria</taxon>
        <taxon>Candidatus Aeolococcales</taxon>
        <taxon>Candidatus Aeolococcaceae</taxon>
        <taxon>Candidatus Amunia</taxon>
    </lineage>
</organism>
<sequence>MEGTLCVVGAGAMGAQIAHQAALHGMPVRLYSRSQVRLDAATELCSTLLRKRVEKGKLASAECEDALGRVVTTTDLNSAAVGATVIIESVAEDRDTKRHILEAVGECADTEAVIGTNSSTLPSSLFADVMPNPGRLLNVHFMNPALVMPLVEVVRGAHTAPVTVSTAMDFARSIGKSPVLVERESFGFVANRILFIAMQEAFSLVESGDVSIDDCDLAVRNGLGWPMGPFALADLIGLDVVQAILEEGHRQTGEERWAPLTLLRDRVERGELGRKNGRGFTVPD</sequence>
<feature type="site" description="Important for catalytic activity" evidence="4">
    <location>
        <position position="140"/>
    </location>
</feature>
<dbReference type="InterPro" id="IPR008927">
    <property type="entry name" value="6-PGluconate_DH-like_C_sf"/>
</dbReference>
<gene>
    <name evidence="7" type="ORF">JF887_10985</name>
</gene>
<dbReference type="EMBL" id="JAEKNN010000053">
    <property type="protein sequence ID" value="MBJ7609935.1"/>
    <property type="molecule type" value="Genomic_DNA"/>
</dbReference>
<evidence type="ECO:0000256" key="2">
    <source>
        <dbReference type="ARBA" id="ARBA00009463"/>
    </source>
</evidence>
<proteinExistence type="inferred from homology"/>
<dbReference type="SUPFAM" id="SSF48179">
    <property type="entry name" value="6-phosphogluconate dehydrogenase C-terminal domain-like"/>
    <property type="match status" value="1"/>
</dbReference>
<dbReference type="PANTHER" id="PTHR48075:SF5">
    <property type="entry name" value="3-HYDROXYBUTYRYL-COA DEHYDROGENASE"/>
    <property type="match status" value="1"/>
</dbReference>
<evidence type="ECO:0000256" key="4">
    <source>
        <dbReference type="PIRSR" id="PIRSR000105-1"/>
    </source>
</evidence>
<evidence type="ECO:0000313" key="7">
    <source>
        <dbReference type="EMBL" id="MBJ7609935.1"/>
    </source>
</evidence>
<dbReference type="Proteomes" id="UP000614410">
    <property type="component" value="Unassembled WGS sequence"/>
</dbReference>